<dbReference type="OrthoDB" id="5138418at2759"/>
<dbReference type="EMBL" id="NJET01000011">
    <property type="protein sequence ID" value="PHH66084.1"/>
    <property type="molecule type" value="Genomic_DNA"/>
</dbReference>
<organism evidence="2 3">
    <name type="scientific">Ophiocordyceps australis</name>
    <dbReference type="NCBI Taxonomy" id="1399860"/>
    <lineage>
        <taxon>Eukaryota</taxon>
        <taxon>Fungi</taxon>
        <taxon>Dikarya</taxon>
        <taxon>Ascomycota</taxon>
        <taxon>Pezizomycotina</taxon>
        <taxon>Sordariomycetes</taxon>
        <taxon>Hypocreomycetidae</taxon>
        <taxon>Hypocreales</taxon>
        <taxon>Ophiocordycipitaceae</taxon>
        <taxon>Ophiocordyceps</taxon>
    </lineage>
</organism>
<comment type="caution">
    <text evidence="2">The sequence shown here is derived from an EMBL/GenBank/DDBJ whole genome shotgun (WGS) entry which is preliminary data.</text>
</comment>
<feature type="region of interest" description="Disordered" evidence="1">
    <location>
        <begin position="227"/>
        <end position="306"/>
    </location>
</feature>
<evidence type="ECO:0000313" key="3">
    <source>
        <dbReference type="Proteomes" id="UP000226192"/>
    </source>
</evidence>
<feature type="compositionally biased region" description="Low complexity" evidence="1">
    <location>
        <begin position="285"/>
        <end position="296"/>
    </location>
</feature>
<sequence>MHLVSEGMYSSLFRPPPAPRGKVPRRPPTMLEAAAKRRRIAGCDKEERDEGAGCRGGDCDAWPAWRHGYTLAGQVDMAACGHEEDGLRESMYSDASYRRLLGSKRRREEDEDDYAGGCVTDPARPTPLFAGGMESQTAPLRTWSSVCLTRLGGMVDKVWQFCTLGSFAGFHAGGGRGYTMSLPDLTSSPPRRIDNDDDDDDVPAVKRRQTAPADDLCRNWIMVDSASARPPRPLPASNPSTASFASPRSPLGHAYSPASRPCSSPRQSTTLVSTPLRASHRRTHATASTASSRAAAGEQHQLSPRLDAEARALTMQRKLEERETEVRMATLNRRLQDMIRQGKEALGTRVQVEDEGEWEDEL</sequence>
<name>A0A2C5YGH6_9HYPO</name>
<reference evidence="2 3" key="1">
    <citation type="submission" date="2017-06" db="EMBL/GenBank/DDBJ databases">
        <title>Ant-infecting Ophiocordyceps genomes reveal a high diversity of potential behavioral manipulation genes and a possible major role for enterotoxins.</title>
        <authorList>
            <person name="De Bekker C."/>
            <person name="Evans H.C."/>
            <person name="Brachmann A."/>
            <person name="Hughes D.P."/>
        </authorList>
    </citation>
    <scope>NUCLEOTIDE SEQUENCE [LARGE SCALE GENOMIC DNA]</scope>
    <source>
        <strain evidence="2 3">Map64</strain>
    </source>
</reference>
<protein>
    <submittedName>
        <fullName evidence="2">Uncharacterized protein</fullName>
    </submittedName>
</protein>
<accession>A0A2C5YGH6</accession>
<evidence type="ECO:0000313" key="2">
    <source>
        <dbReference type="EMBL" id="PHH66084.1"/>
    </source>
</evidence>
<dbReference type="AlphaFoldDB" id="A0A2C5YGH6"/>
<proteinExistence type="predicted"/>
<feature type="region of interest" description="Disordered" evidence="1">
    <location>
        <begin position="181"/>
        <end position="210"/>
    </location>
</feature>
<dbReference type="STRING" id="1399860.A0A2C5YGH6"/>
<evidence type="ECO:0000256" key="1">
    <source>
        <dbReference type="SAM" id="MobiDB-lite"/>
    </source>
</evidence>
<dbReference type="Proteomes" id="UP000226192">
    <property type="component" value="Unassembled WGS sequence"/>
</dbReference>
<gene>
    <name evidence="2" type="ORF">CDD81_609</name>
</gene>
<feature type="region of interest" description="Disordered" evidence="1">
    <location>
        <begin position="1"/>
        <end position="28"/>
    </location>
</feature>
<keyword evidence="3" id="KW-1185">Reference proteome</keyword>
<feature type="compositionally biased region" description="Polar residues" evidence="1">
    <location>
        <begin position="261"/>
        <end position="273"/>
    </location>
</feature>